<accession>A0AAW0FM33</accession>
<dbReference type="Proteomes" id="UP001385951">
    <property type="component" value="Unassembled WGS sequence"/>
</dbReference>
<dbReference type="AlphaFoldDB" id="A0AAW0FM33"/>
<feature type="region of interest" description="Disordered" evidence="1">
    <location>
        <begin position="1"/>
        <end position="32"/>
    </location>
</feature>
<comment type="caution">
    <text evidence="2">The sequence shown here is derived from an EMBL/GenBank/DDBJ whole genome shotgun (WGS) entry which is preliminary data.</text>
</comment>
<gene>
    <name evidence="2" type="ORF">QCA50_016975</name>
</gene>
<sequence length="99" mass="10827">MDNATYETQSTEVPSVQRTPIPQRPARAQGAKKIRARLFAAGGALDSQTRDSQWEPDCDVSGGEVIPETPPKKDTKTKMTAGCLMPLQYGVVGPSWYME</sequence>
<evidence type="ECO:0000256" key="1">
    <source>
        <dbReference type="SAM" id="MobiDB-lite"/>
    </source>
</evidence>
<protein>
    <submittedName>
        <fullName evidence="2">Uncharacterized protein</fullName>
    </submittedName>
</protein>
<organism evidence="2 3">
    <name type="scientific">Cerrena zonata</name>
    <dbReference type="NCBI Taxonomy" id="2478898"/>
    <lineage>
        <taxon>Eukaryota</taxon>
        <taxon>Fungi</taxon>
        <taxon>Dikarya</taxon>
        <taxon>Basidiomycota</taxon>
        <taxon>Agaricomycotina</taxon>
        <taxon>Agaricomycetes</taxon>
        <taxon>Polyporales</taxon>
        <taxon>Cerrenaceae</taxon>
        <taxon>Cerrena</taxon>
    </lineage>
</organism>
<feature type="region of interest" description="Disordered" evidence="1">
    <location>
        <begin position="44"/>
        <end position="77"/>
    </location>
</feature>
<keyword evidence="3" id="KW-1185">Reference proteome</keyword>
<feature type="compositionally biased region" description="Polar residues" evidence="1">
    <location>
        <begin position="1"/>
        <end position="20"/>
    </location>
</feature>
<evidence type="ECO:0000313" key="3">
    <source>
        <dbReference type="Proteomes" id="UP001385951"/>
    </source>
</evidence>
<dbReference type="EMBL" id="JASBNA010000053">
    <property type="protein sequence ID" value="KAK7680029.1"/>
    <property type="molecule type" value="Genomic_DNA"/>
</dbReference>
<name>A0AAW0FM33_9APHY</name>
<reference evidence="2 3" key="1">
    <citation type="submission" date="2022-09" db="EMBL/GenBank/DDBJ databases">
        <authorList>
            <person name="Palmer J.M."/>
        </authorList>
    </citation>
    <scope>NUCLEOTIDE SEQUENCE [LARGE SCALE GENOMIC DNA]</scope>
    <source>
        <strain evidence="2 3">DSM 7382</strain>
    </source>
</reference>
<proteinExistence type="predicted"/>
<evidence type="ECO:0000313" key="2">
    <source>
        <dbReference type="EMBL" id="KAK7680029.1"/>
    </source>
</evidence>